<evidence type="ECO:0000259" key="6">
    <source>
        <dbReference type="PROSITE" id="PS50112"/>
    </source>
</evidence>
<dbReference type="InterPro" id="IPR000014">
    <property type="entry name" value="PAS"/>
</dbReference>
<evidence type="ECO:0000256" key="3">
    <source>
        <dbReference type="ARBA" id="ARBA00022991"/>
    </source>
</evidence>
<dbReference type="Pfam" id="PF13185">
    <property type="entry name" value="GAF_2"/>
    <property type="match status" value="1"/>
</dbReference>
<keyword evidence="2" id="KW-0288">FMN</keyword>
<dbReference type="PROSITE" id="PS50112">
    <property type="entry name" value="PAS"/>
    <property type="match status" value="1"/>
</dbReference>
<dbReference type="CDD" id="cd00130">
    <property type="entry name" value="PAS"/>
    <property type="match status" value="1"/>
</dbReference>
<dbReference type="InterPro" id="IPR035965">
    <property type="entry name" value="PAS-like_dom_sf"/>
</dbReference>
<dbReference type="Pfam" id="PF15915">
    <property type="entry name" value="BAT"/>
    <property type="match status" value="1"/>
</dbReference>
<evidence type="ECO:0000313" key="9">
    <source>
        <dbReference type="Proteomes" id="UP000628840"/>
    </source>
</evidence>
<feature type="domain" description="PAC" evidence="7">
    <location>
        <begin position="84"/>
        <end position="136"/>
    </location>
</feature>
<dbReference type="Pfam" id="PF04967">
    <property type="entry name" value="HTH_10"/>
    <property type="match status" value="1"/>
</dbReference>
<keyword evidence="3" id="KW-0157">Chromophore</keyword>
<dbReference type="SMART" id="SM00086">
    <property type="entry name" value="PAC"/>
    <property type="match status" value="1"/>
</dbReference>
<evidence type="ECO:0000313" key="8">
    <source>
        <dbReference type="EMBL" id="GGL36838.1"/>
    </source>
</evidence>
<evidence type="ECO:0000256" key="1">
    <source>
        <dbReference type="ARBA" id="ARBA00022630"/>
    </source>
</evidence>
<proteinExistence type="predicted"/>
<protein>
    <submittedName>
        <fullName evidence="8">Bacterio-opsin activator</fullName>
    </submittedName>
</protein>
<evidence type="ECO:0000256" key="5">
    <source>
        <dbReference type="ARBA" id="ARBA00023163"/>
    </source>
</evidence>
<evidence type="ECO:0000259" key="7">
    <source>
        <dbReference type="PROSITE" id="PS50113"/>
    </source>
</evidence>
<dbReference type="Pfam" id="PF13426">
    <property type="entry name" value="PAS_9"/>
    <property type="match status" value="1"/>
</dbReference>
<evidence type="ECO:0000256" key="4">
    <source>
        <dbReference type="ARBA" id="ARBA00023015"/>
    </source>
</evidence>
<comment type="caution">
    <text evidence="8">The sequence shown here is derived from an EMBL/GenBank/DDBJ whole genome shotgun (WGS) entry which is preliminary data.</text>
</comment>
<dbReference type="InterPro" id="IPR031803">
    <property type="entry name" value="BAT_GAF/HTH-assoc"/>
</dbReference>
<gene>
    <name evidence="8" type="ORF">GCM10009037_20410</name>
</gene>
<dbReference type="NCBIfam" id="TIGR00229">
    <property type="entry name" value="sensory_box"/>
    <property type="match status" value="1"/>
</dbReference>
<keyword evidence="1" id="KW-0285">Flavoprotein</keyword>
<dbReference type="Proteomes" id="UP000628840">
    <property type="component" value="Unassembled WGS sequence"/>
</dbReference>
<name>A0A830FAZ2_9EURY</name>
<accession>A0A830FAZ2</accession>
<dbReference type="InterPro" id="IPR003018">
    <property type="entry name" value="GAF"/>
</dbReference>
<reference evidence="8 9" key="1">
    <citation type="journal article" date="2019" name="Int. J. Syst. Evol. Microbiol.">
        <title>The Global Catalogue of Microorganisms (GCM) 10K type strain sequencing project: providing services to taxonomists for standard genome sequencing and annotation.</title>
        <authorList>
            <consortium name="The Broad Institute Genomics Platform"/>
            <consortium name="The Broad Institute Genome Sequencing Center for Infectious Disease"/>
            <person name="Wu L."/>
            <person name="Ma J."/>
        </authorList>
    </citation>
    <scope>NUCLEOTIDE SEQUENCE [LARGE SCALE GENOMIC DNA]</scope>
    <source>
        <strain evidence="8 9">JCM 19585</strain>
    </source>
</reference>
<dbReference type="SUPFAM" id="SSF55781">
    <property type="entry name" value="GAF domain-like"/>
    <property type="match status" value="1"/>
</dbReference>
<dbReference type="SMART" id="SM00091">
    <property type="entry name" value="PAS"/>
    <property type="match status" value="1"/>
</dbReference>
<dbReference type="PANTHER" id="PTHR47429:SF2">
    <property type="entry name" value="PROTEIN TWIN LOV 1"/>
    <property type="match status" value="1"/>
</dbReference>
<dbReference type="AlphaFoldDB" id="A0A830FAZ2"/>
<evidence type="ECO:0000256" key="2">
    <source>
        <dbReference type="ARBA" id="ARBA00022643"/>
    </source>
</evidence>
<dbReference type="InterPro" id="IPR007050">
    <property type="entry name" value="HTH_bacterioopsin"/>
</dbReference>
<sequence length="526" mass="56833">MDASADPIPDVRLRAMEEAPVGIAVTDPTRSDNPLVYVNDAFERITGYAREDVLGHNCRFLQGPETADEAVADLRDAVANEEPTTVVLRNYRADGEAFWNEVTVAPLRDDDGRVTHFVGFQSDVTARKRAEAALERERASLARLLERLEGVVADVTRAVVSADGRANVEDAVCERLAAVDAYSLVWLGDVDHASGEIRPHAWRARDTTDVDAAALTVPRDADHPAARAVRTGRVQHVTGARASDCVPLADVGGVAAIPLRYRGTTYGVLVVAAPTAAALDESERTVLESLGRTVATALSARESRRLIAADQTVAVEFELADPSLFVVDLSTRLDATVRYRGMVDEADAPLLFFDVDADAETVVAAADDVPAIASMGVVGDAETASLFECRLRGGSLVDDLAERGVRVREMRATNGVGRIEVDLPASSDARAVVERVRERYPAVEVVSYRESERPPTTERAALESLGDALTTRQFTALQKAYLSGYYDANRSVTGDALAESMGISRSTFHQHLRAAERKVFAAAFDW</sequence>
<dbReference type="InterPro" id="IPR029016">
    <property type="entry name" value="GAF-like_dom_sf"/>
</dbReference>
<dbReference type="OrthoDB" id="106505at2157"/>
<organism evidence="8 9">
    <name type="scientific">Halarchaeum grantii</name>
    <dbReference type="NCBI Taxonomy" id="1193105"/>
    <lineage>
        <taxon>Archaea</taxon>
        <taxon>Methanobacteriati</taxon>
        <taxon>Methanobacteriota</taxon>
        <taxon>Stenosarchaea group</taxon>
        <taxon>Halobacteria</taxon>
        <taxon>Halobacteriales</taxon>
        <taxon>Halobacteriaceae</taxon>
    </lineage>
</organism>
<dbReference type="EMBL" id="BMPF01000003">
    <property type="protein sequence ID" value="GGL36838.1"/>
    <property type="molecule type" value="Genomic_DNA"/>
</dbReference>
<keyword evidence="9" id="KW-1185">Reference proteome</keyword>
<dbReference type="InterPro" id="IPR000700">
    <property type="entry name" value="PAS-assoc_C"/>
</dbReference>
<dbReference type="SUPFAM" id="SSF55785">
    <property type="entry name" value="PYP-like sensor domain (PAS domain)"/>
    <property type="match status" value="1"/>
</dbReference>
<keyword evidence="4" id="KW-0805">Transcription regulation</keyword>
<keyword evidence="5" id="KW-0804">Transcription</keyword>
<dbReference type="PROSITE" id="PS50113">
    <property type="entry name" value="PAC"/>
    <property type="match status" value="1"/>
</dbReference>
<dbReference type="PANTHER" id="PTHR47429">
    <property type="entry name" value="PROTEIN TWIN LOV 1"/>
    <property type="match status" value="1"/>
</dbReference>
<dbReference type="Gene3D" id="3.30.450.20">
    <property type="entry name" value="PAS domain"/>
    <property type="match status" value="1"/>
</dbReference>
<dbReference type="InterPro" id="IPR001610">
    <property type="entry name" value="PAC"/>
</dbReference>
<dbReference type="RefSeq" id="WP_188883647.1">
    <property type="nucleotide sequence ID" value="NZ_BMPF01000003.1"/>
</dbReference>
<feature type="domain" description="PAS" evidence="6">
    <location>
        <begin position="14"/>
        <end position="81"/>
    </location>
</feature>
<dbReference type="Gene3D" id="3.30.450.40">
    <property type="match status" value="1"/>
</dbReference>